<reference evidence="1 2" key="1">
    <citation type="journal article" date="2014" name="Int. J. Syst. Evol. Microbiol.">
        <title>Complete genome sequence of Corynebacterium casei LMG S-19264T (=DSM 44701T), isolated from a smear-ripened cheese.</title>
        <authorList>
            <consortium name="US DOE Joint Genome Institute (JGI-PGF)"/>
            <person name="Walter F."/>
            <person name="Albersmeier A."/>
            <person name="Kalinowski J."/>
            <person name="Ruckert C."/>
        </authorList>
    </citation>
    <scope>NUCLEOTIDE SEQUENCE [LARGE SCALE GENOMIC DNA]</scope>
    <source>
        <strain evidence="1 2">NBRC 112785</strain>
    </source>
</reference>
<dbReference type="Pfam" id="PF14255">
    <property type="entry name" value="Zn_ribbon_21"/>
    <property type="match status" value="1"/>
</dbReference>
<comment type="caution">
    <text evidence="1">The sequence shown here is derived from an EMBL/GenBank/DDBJ whole genome shotgun (WGS) entry which is preliminary data.</text>
</comment>
<dbReference type="RefSeq" id="WP_095499744.1">
    <property type="nucleotide sequence ID" value="NZ_BSPO01000003.1"/>
</dbReference>
<organism evidence="1 2">
    <name type="scientific">Paraferrimonas haliotis</name>
    <dbReference type="NCBI Taxonomy" id="2013866"/>
    <lineage>
        <taxon>Bacteria</taxon>
        <taxon>Pseudomonadati</taxon>
        <taxon>Pseudomonadota</taxon>
        <taxon>Gammaproteobacteria</taxon>
        <taxon>Alteromonadales</taxon>
        <taxon>Ferrimonadaceae</taxon>
        <taxon>Paraferrimonas</taxon>
    </lineage>
</organism>
<evidence type="ECO:0000313" key="2">
    <source>
        <dbReference type="Proteomes" id="UP001157439"/>
    </source>
</evidence>
<name>A0AA37TU37_9GAMM</name>
<protein>
    <submittedName>
        <fullName evidence="1">CPXCG motif-containing cysteine-rich protein</fullName>
    </submittedName>
</protein>
<accession>A0AA37TU37</accession>
<evidence type="ECO:0000313" key="1">
    <source>
        <dbReference type="EMBL" id="GLS84522.1"/>
    </source>
</evidence>
<dbReference type="PIRSF" id="PIRSF037225">
    <property type="entry name" value="UCP037225"/>
    <property type="match status" value="1"/>
</dbReference>
<dbReference type="EMBL" id="BSPO01000003">
    <property type="protein sequence ID" value="GLS84522.1"/>
    <property type="molecule type" value="Genomic_DNA"/>
</dbReference>
<proteinExistence type="predicted"/>
<dbReference type="InterPro" id="IPR025990">
    <property type="entry name" value="zinc_ribbon_bacterial"/>
</dbReference>
<keyword evidence="2" id="KW-1185">Reference proteome</keyword>
<gene>
    <name evidence="1" type="ORF">GCM10007894_24990</name>
</gene>
<sequence length="67" mass="7866">MFELRNQRVSCPHCGHHFHMQLDASMGDQDYSEDCPNCCNSIHCKLHVNELSRTLEIHIDADDEQFY</sequence>
<dbReference type="InterPro" id="IPR017143">
    <property type="entry name" value="UCP037225"/>
</dbReference>
<dbReference type="AlphaFoldDB" id="A0AA37TU37"/>
<dbReference type="Proteomes" id="UP001157439">
    <property type="component" value="Unassembled WGS sequence"/>
</dbReference>